<accession>A0AA43QKZ8</accession>
<dbReference type="AlphaFoldDB" id="A0AA43QKZ8"/>
<keyword evidence="1" id="KW-0812">Transmembrane</keyword>
<feature type="transmembrane region" description="Helical" evidence="1">
    <location>
        <begin position="236"/>
        <end position="256"/>
    </location>
</feature>
<protein>
    <submittedName>
        <fullName evidence="2">Uncharacterized protein</fullName>
    </submittedName>
</protein>
<gene>
    <name evidence="2" type="ORF">OHK93_006989</name>
</gene>
<proteinExistence type="predicted"/>
<dbReference type="Proteomes" id="UP001161017">
    <property type="component" value="Unassembled WGS sequence"/>
</dbReference>
<evidence type="ECO:0000313" key="2">
    <source>
        <dbReference type="EMBL" id="MDI1487717.1"/>
    </source>
</evidence>
<evidence type="ECO:0000313" key="3">
    <source>
        <dbReference type="Proteomes" id="UP001161017"/>
    </source>
</evidence>
<sequence length="282" mass="31697">MAEQLHEQIRQRRAKPRPDALEHQCFTLAKPAKEAAQPPAQLRELARLVATLDQLACHAAIRLLENVDCEEADFSTTSDHASTLRQFKTFYDGTLNDIISDFSRLGVYLISDSVTIMWTTTERLCRLALLRSRGQPDLRANVVSILNDLIEDLANASKNYLEVLGEAVDSGVFTLEMKPTARNRWTLMSRIFMNFARETEREDLLVCEWPSVADVIQRGSKRPGPTGTNSLNRISISLWLTLGIFLITIPTAALGWRYSPHSSGSTRDADFCNPNLAEYNLS</sequence>
<dbReference type="EMBL" id="JAPUFD010000006">
    <property type="protein sequence ID" value="MDI1487717.1"/>
    <property type="molecule type" value="Genomic_DNA"/>
</dbReference>
<comment type="caution">
    <text evidence="2">The sequence shown here is derived from an EMBL/GenBank/DDBJ whole genome shotgun (WGS) entry which is preliminary data.</text>
</comment>
<keyword evidence="1" id="KW-1133">Transmembrane helix</keyword>
<reference evidence="2" key="1">
    <citation type="journal article" date="2023" name="Genome Biol. Evol.">
        <title>First Whole Genome Sequence and Flow Cytometry Genome Size Data for the Lichen-Forming Fungus Ramalina farinacea (Ascomycota).</title>
        <authorList>
            <person name="Llewellyn T."/>
            <person name="Mian S."/>
            <person name="Hill R."/>
            <person name="Leitch I.J."/>
            <person name="Gaya E."/>
        </authorList>
    </citation>
    <scope>NUCLEOTIDE SEQUENCE</scope>
    <source>
        <strain evidence="2">LIQ254RAFAR</strain>
    </source>
</reference>
<keyword evidence="1" id="KW-0472">Membrane</keyword>
<organism evidence="2 3">
    <name type="scientific">Ramalina farinacea</name>
    <dbReference type="NCBI Taxonomy" id="258253"/>
    <lineage>
        <taxon>Eukaryota</taxon>
        <taxon>Fungi</taxon>
        <taxon>Dikarya</taxon>
        <taxon>Ascomycota</taxon>
        <taxon>Pezizomycotina</taxon>
        <taxon>Lecanoromycetes</taxon>
        <taxon>OSLEUM clade</taxon>
        <taxon>Lecanoromycetidae</taxon>
        <taxon>Lecanorales</taxon>
        <taxon>Lecanorineae</taxon>
        <taxon>Ramalinaceae</taxon>
        <taxon>Ramalina</taxon>
    </lineage>
</organism>
<evidence type="ECO:0000256" key="1">
    <source>
        <dbReference type="SAM" id="Phobius"/>
    </source>
</evidence>
<name>A0AA43QKZ8_9LECA</name>
<keyword evidence="3" id="KW-1185">Reference proteome</keyword>